<dbReference type="EMBL" id="LSSK01000610">
    <property type="protein sequence ID" value="OMH82714.1"/>
    <property type="molecule type" value="Genomic_DNA"/>
</dbReference>
<name>A0A1R1PP32_ZANCU</name>
<comment type="caution">
    <text evidence="1">The sequence shown here is derived from an EMBL/GenBank/DDBJ whole genome shotgun (WGS) entry which is preliminary data.</text>
</comment>
<dbReference type="SUPFAM" id="SSF56672">
    <property type="entry name" value="DNA/RNA polymerases"/>
    <property type="match status" value="1"/>
</dbReference>
<dbReference type="AlphaFoldDB" id="A0A1R1PP32"/>
<reference evidence="2" key="1">
    <citation type="submission" date="2017-01" db="EMBL/GenBank/DDBJ databases">
        <authorList>
            <person name="Wang Y."/>
            <person name="White M."/>
            <person name="Kvist S."/>
            <person name="Moncalvo J.-M."/>
        </authorList>
    </citation>
    <scope>NUCLEOTIDE SEQUENCE [LARGE SCALE GENOMIC DNA]</scope>
    <source>
        <strain evidence="2">COL-18-3</strain>
    </source>
</reference>
<protein>
    <submittedName>
        <fullName evidence="1">Uncharacterized protein</fullName>
    </submittedName>
</protein>
<organism evidence="1 2">
    <name type="scientific">Zancudomyces culisetae</name>
    <name type="common">Gut fungus</name>
    <name type="synonym">Smittium culisetae</name>
    <dbReference type="NCBI Taxonomy" id="1213189"/>
    <lineage>
        <taxon>Eukaryota</taxon>
        <taxon>Fungi</taxon>
        <taxon>Fungi incertae sedis</taxon>
        <taxon>Zoopagomycota</taxon>
        <taxon>Kickxellomycotina</taxon>
        <taxon>Harpellomycetes</taxon>
        <taxon>Harpellales</taxon>
        <taxon>Legeriomycetaceae</taxon>
        <taxon>Zancudomyces</taxon>
    </lineage>
</organism>
<evidence type="ECO:0000313" key="2">
    <source>
        <dbReference type="Proteomes" id="UP000188320"/>
    </source>
</evidence>
<sequence>MVIVKVKYKYIPDKVNIIIDNGGIKGSKFKDESIVLPGVRRFVYDHIMDCKEILKEILKAGLTISLEKSKFGKKSIDIVGFRCDEQGRQPLASNVNEIKNW</sequence>
<dbReference type="Gene3D" id="3.30.70.270">
    <property type="match status" value="1"/>
</dbReference>
<dbReference type="OrthoDB" id="3186349at2759"/>
<dbReference type="InterPro" id="IPR043502">
    <property type="entry name" value="DNA/RNA_pol_sf"/>
</dbReference>
<dbReference type="Proteomes" id="UP000188320">
    <property type="component" value="Unassembled WGS sequence"/>
</dbReference>
<accession>A0A1R1PP32</accession>
<gene>
    <name evidence="1" type="ORF">AX774_g3799</name>
</gene>
<proteinExistence type="predicted"/>
<keyword evidence="2" id="KW-1185">Reference proteome</keyword>
<dbReference type="InterPro" id="IPR043128">
    <property type="entry name" value="Rev_trsase/Diguanyl_cyclase"/>
</dbReference>
<evidence type="ECO:0000313" key="1">
    <source>
        <dbReference type="EMBL" id="OMH82714.1"/>
    </source>
</evidence>